<accession>A0A0F5K002</accession>
<dbReference type="Gene3D" id="3.40.190.290">
    <property type="match status" value="1"/>
</dbReference>
<dbReference type="SUPFAM" id="SSF53850">
    <property type="entry name" value="Periplasmic binding protein-like II"/>
    <property type="match status" value="1"/>
</dbReference>
<name>A0A0F5K002_9BURK</name>
<dbReference type="PANTHER" id="PTHR30427">
    <property type="entry name" value="TRANSCRIPTIONAL ACTIVATOR PROTEIN LYSR"/>
    <property type="match status" value="1"/>
</dbReference>
<evidence type="ECO:0000256" key="4">
    <source>
        <dbReference type="ARBA" id="ARBA00023163"/>
    </source>
</evidence>
<feature type="domain" description="HTH lysR-type" evidence="5">
    <location>
        <begin position="4"/>
        <end position="61"/>
    </location>
</feature>
<gene>
    <name evidence="6" type="ORF">WM40_11635</name>
</gene>
<evidence type="ECO:0000256" key="1">
    <source>
        <dbReference type="ARBA" id="ARBA00009437"/>
    </source>
</evidence>
<reference evidence="6 7" key="1">
    <citation type="submission" date="2015-03" db="EMBL/GenBank/DDBJ databases">
        <title>Draft Genome Sequence of Burkholderia andropogonis type strain ICMP2807, isolated from Sorghum bicolor.</title>
        <authorList>
            <person name="Lopes-Santos L."/>
            <person name="Castro D.B."/>
            <person name="Ottoboni L.M."/>
            <person name="Park D."/>
            <person name="Weirc B.S."/>
            <person name="Destefano S.A."/>
        </authorList>
    </citation>
    <scope>NUCLEOTIDE SEQUENCE [LARGE SCALE GENOMIC DNA]</scope>
    <source>
        <strain evidence="6 7">ICMP2807</strain>
    </source>
</reference>
<evidence type="ECO:0000313" key="7">
    <source>
        <dbReference type="Proteomes" id="UP000033618"/>
    </source>
</evidence>
<dbReference type="GO" id="GO:0010628">
    <property type="term" value="P:positive regulation of gene expression"/>
    <property type="evidence" value="ECO:0007669"/>
    <property type="project" value="TreeGrafter"/>
</dbReference>
<proteinExistence type="inferred from homology"/>
<keyword evidence="4" id="KW-0804">Transcription</keyword>
<sequence>MTALNLRQIEVFRAVMTAGTIAGASQMLFVSKPAVSRLLSHTEQRIGFALFERIKGRLYATPEAKRLFHEVEEVYGRVQRVNELAADLARNHNGILNLVSSPSVGQRFIPEALSQFRQKHPDSKITFGCHNYEHLSDRLLKHQADLGVVSMPIEHPNLTIVPLCVSRLMCVLPDDHPLGEKAQLTLDDVLAYPMIGYGYGTRLERKVADYYAAKGFQQSYSVEVASPQNAVSLVEIGMGLALVDAFSACSGSSSRPVMVRPMIDAPELQASLVHPRYEPVSQLTQSFVAILRRLLDRHGFALLGDAEPLSAESL</sequence>
<dbReference type="PANTHER" id="PTHR30427:SF1">
    <property type="entry name" value="TRANSCRIPTIONAL ACTIVATOR PROTEIN LYSR"/>
    <property type="match status" value="1"/>
</dbReference>
<dbReference type="GO" id="GO:0003700">
    <property type="term" value="F:DNA-binding transcription factor activity"/>
    <property type="evidence" value="ECO:0007669"/>
    <property type="project" value="InterPro"/>
</dbReference>
<comment type="caution">
    <text evidence="6">The sequence shown here is derived from an EMBL/GenBank/DDBJ whole genome shotgun (WGS) entry which is preliminary data.</text>
</comment>
<dbReference type="InterPro" id="IPR000847">
    <property type="entry name" value="LysR_HTH_N"/>
</dbReference>
<evidence type="ECO:0000256" key="3">
    <source>
        <dbReference type="ARBA" id="ARBA00023125"/>
    </source>
</evidence>
<dbReference type="PATRIC" id="fig|28092.6.peg.2727"/>
<dbReference type="Pfam" id="PF00126">
    <property type="entry name" value="HTH_1"/>
    <property type="match status" value="1"/>
</dbReference>
<dbReference type="PROSITE" id="PS50931">
    <property type="entry name" value="HTH_LYSR"/>
    <property type="match status" value="1"/>
</dbReference>
<keyword evidence="2" id="KW-0805">Transcription regulation</keyword>
<organism evidence="6 7">
    <name type="scientific">Robbsia andropogonis</name>
    <dbReference type="NCBI Taxonomy" id="28092"/>
    <lineage>
        <taxon>Bacteria</taxon>
        <taxon>Pseudomonadati</taxon>
        <taxon>Pseudomonadota</taxon>
        <taxon>Betaproteobacteria</taxon>
        <taxon>Burkholderiales</taxon>
        <taxon>Burkholderiaceae</taxon>
        <taxon>Robbsia</taxon>
    </lineage>
</organism>
<evidence type="ECO:0000256" key="2">
    <source>
        <dbReference type="ARBA" id="ARBA00023015"/>
    </source>
</evidence>
<dbReference type="InterPro" id="IPR036390">
    <property type="entry name" value="WH_DNA-bd_sf"/>
</dbReference>
<dbReference type="RefSeq" id="WP_036012522.1">
    <property type="nucleotide sequence ID" value="NZ_CADFGU010000003.1"/>
</dbReference>
<dbReference type="Pfam" id="PF03466">
    <property type="entry name" value="LysR_substrate"/>
    <property type="match status" value="1"/>
</dbReference>
<dbReference type="Proteomes" id="UP000033618">
    <property type="component" value="Unassembled WGS sequence"/>
</dbReference>
<dbReference type="EMBL" id="LAQU01000010">
    <property type="protein sequence ID" value="KKB63461.1"/>
    <property type="molecule type" value="Genomic_DNA"/>
</dbReference>
<dbReference type="InterPro" id="IPR036388">
    <property type="entry name" value="WH-like_DNA-bd_sf"/>
</dbReference>
<dbReference type="AlphaFoldDB" id="A0A0F5K002"/>
<dbReference type="SUPFAM" id="SSF46785">
    <property type="entry name" value="Winged helix' DNA-binding domain"/>
    <property type="match status" value="1"/>
</dbReference>
<comment type="similarity">
    <text evidence="1">Belongs to the LysR transcriptional regulatory family.</text>
</comment>
<protein>
    <submittedName>
        <fullName evidence="6">LysR family transcriptional regulator</fullName>
    </submittedName>
</protein>
<dbReference type="InterPro" id="IPR005119">
    <property type="entry name" value="LysR_subst-bd"/>
</dbReference>
<evidence type="ECO:0000313" key="6">
    <source>
        <dbReference type="EMBL" id="KKB63461.1"/>
    </source>
</evidence>
<dbReference type="OrthoDB" id="8849678at2"/>
<keyword evidence="3" id="KW-0238">DNA-binding</keyword>
<dbReference type="GO" id="GO:0043565">
    <property type="term" value="F:sequence-specific DNA binding"/>
    <property type="evidence" value="ECO:0007669"/>
    <property type="project" value="TreeGrafter"/>
</dbReference>
<evidence type="ECO:0000259" key="5">
    <source>
        <dbReference type="PROSITE" id="PS50931"/>
    </source>
</evidence>
<keyword evidence="7" id="KW-1185">Reference proteome</keyword>
<dbReference type="Gene3D" id="1.10.10.10">
    <property type="entry name" value="Winged helix-like DNA-binding domain superfamily/Winged helix DNA-binding domain"/>
    <property type="match status" value="1"/>
</dbReference>
<dbReference type="STRING" id="28092.WM40_11635"/>